<name>A0A0P8CAK2_9EURY</name>
<sequence>MTFNPFGPGRRTVEGGSRIRELLQGRDINMVCGVDYVADFKEWLEDFDKLLMSHE</sequence>
<protein>
    <submittedName>
        <fullName evidence="1">Uncharacterized protein</fullName>
    </submittedName>
</protein>
<dbReference type="Proteomes" id="UP000050360">
    <property type="component" value="Unassembled WGS sequence"/>
</dbReference>
<dbReference type="AlphaFoldDB" id="A0A0P8CAK2"/>
<gene>
    <name evidence="1" type="ORF">MPEBLZ_01606</name>
</gene>
<reference evidence="1 2" key="1">
    <citation type="submission" date="2015-09" db="EMBL/GenBank/DDBJ databases">
        <title>A metagenomics-based metabolic model of nitrate-dependent anaerobic oxidation of methane by Methanoperedens-like archaea.</title>
        <authorList>
            <person name="Arshad A."/>
            <person name="Speth D.R."/>
            <person name="De Graaf R.M."/>
            <person name="Op Den Camp H.J."/>
            <person name="Jetten M.S."/>
            <person name="Welte C.U."/>
        </authorList>
    </citation>
    <scope>NUCLEOTIDE SEQUENCE [LARGE SCALE GENOMIC DNA]</scope>
</reference>
<evidence type="ECO:0000313" key="1">
    <source>
        <dbReference type="EMBL" id="KPQ43825.1"/>
    </source>
</evidence>
<evidence type="ECO:0000313" key="2">
    <source>
        <dbReference type="Proteomes" id="UP000050360"/>
    </source>
</evidence>
<proteinExistence type="predicted"/>
<comment type="caution">
    <text evidence="1">The sequence shown here is derived from an EMBL/GenBank/DDBJ whole genome shotgun (WGS) entry which is preliminary data.</text>
</comment>
<accession>A0A0P8CAK2</accession>
<dbReference type="EMBL" id="LKCM01000125">
    <property type="protein sequence ID" value="KPQ43825.1"/>
    <property type="molecule type" value="Genomic_DNA"/>
</dbReference>
<organism evidence="1 2">
    <name type="scientific">Candidatus Methanoperedens nitratireducens</name>
    <dbReference type="NCBI Taxonomy" id="1392998"/>
    <lineage>
        <taxon>Archaea</taxon>
        <taxon>Methanobacteriati</taxon>
        <taxon>Methanobacteriota</taxon>
        <taxon>Stenosarchaea group</taxon>
        <taxon>Methanomicrobia</taxon>
        <taxon>Methanosarcinales</taxon>
        <taxon>ANME-2 cluster</taxon>
        <taxon>Candidatus Methanoperedentaceae</taxon>
        <taxon>Candidatus Methanoperedens</taxon>
    </lineage>
</organism>